<feature type="compositionally biased region" description="Basic and acidic residues" evidence="1">
    <location>
        <begin position="529"/>
        <end position="549"/>
    </location>
</feature>
<dbReference type="PANTHER" id="PTHR15992">
    <property type="entry name" value="HOLLIDAY JUNCTION RECOGNITION PROTEIN"/>
    <property type="match status" value="1"/>
</dbReference>
<feature type="region of interest" description="Disordered" evidence="1">
    <location>
        <begin position="288"/>
        <end position="329"/>
    </location>
</feature>
<name>F0XT16_GROCL</name>
<feature type="compositionally biased region" description="Basic and acidic residues" evidence="1">
    <location>
        <begin position="573"/>
        <end position="587"/>
    </location>
</feature>
<dbReference type="InterPro" id="IPR009072">
    <property type="entry name" value="Histone-fold"/>
</dbReference>
<dbReference type="RefSeq" id="XP_014168843.1">
    <property type="nucleotide sequence ID" value="XM_014313368.1"/>
</dbReference>
<protein>
    <submittedName>
        <fullName evidence="2">Uncharacterized protein</fullName>
    </submittedName>
</protein>
<dbReference type="GO" id="GO:0046982">
    <property type="term" value="F:protein heterodimerization activity"/>
    <property type="evidence" value="ECO:0007669"/>
    <property type="project" value="InterPro"/>
</dbReference>
<proteinExistence type="predicted"/>
<organism evidence="3">
    <name type="scientific">Grosmannia clavigera (strain kw1407 / UAMH 11150)</name>
    <name type="common">Blue stain fungus</name>
    <name type="synonym">Graphiocladiella clavigera</name>
    <dbReference type="NCBI Taxonomy" id="655863"/>
    <lineage>
        <taxon>Eukaryota</taxon>
        <taxon>Fungi</taxon>
        <taxon>Dikarya</taxon>
        <taxon>Ascomycota</taxon>
        <taxon>Pezizomycotina</taxon>
        <taxon>Sordariomycetes</taxon>
        <taxon>Sordariomycetidae</taxon>
        <taxon>Ophiostomatales</taxon>
        <taxon>Ophiostomataceae</taxon>
        <taxon>Leptographium</taxon>
    </lineage>
</organism>
<feature type="compositionally biased region" description="Polar residues" evidence="1">
    <location>
        <begin position="674"/>
        <end position="684"/>
    </location>
</feature>
<dbReference type="GeneID" id="25979141"/>
<feature type="compositionally biased region" description="Polar residues" evidence="1">
    <location>
        <begin position="307"/>
        <end position="329"/>
    </location>
</feature>
<dbReference type="GO" id="GO:0005634">
    <property type="term" value="C:nucleus"/>
    <property type="evidence" value="ECO:0007669"/>
    <property type="project" value="InterPro"/>
</dbReference>
<reference evidence="2 3" key="1">
    <citation type="journal article" date="2011" name="Proc. Natl. Acad. Sci. U.S.A.">
        <title>Genome and transcriptome analyses of the mountain pine beetle-fungal symbiont Grosmannia clavigera, a lodgepole pine pathogen.</title>
        <authorList>
            <person name="DiGuistini S."/>
            <person name="Wang Y."/>
            <person name="Liao N.Y."/>
            <person name="Taylor G."/>
            <person name="Tanguay P."/>
            <person name="Feau N."/>
            <person name="Henrissat B."/>
            <person name="Chan S.K."/>
            <person name="Hesse-Orce U."/>
            <person name="Alamouti S.M."/>
            <person name="Tsui C.K.M."/>
            <person name="Docking R.T."/>
            <person name="Levasseur A."/>
            <person name="Haridas S."/>
            <person name="Robertson G."/>
            <person name="Birol I."/>
            <person name="Holt R.A."/>
            <person name="Marra M.A."/>
            <person name="Hamelin R.C."/>
            <person name="Hirst M."/>
            <person name="Jones S.J.M."/>
            <person name="Bohlmann J."/>
            <person name="Breuil C."/>
        </authorList>
    </citation>
    <scope>NUCLEOTIDE SEQUENCE [LARGE SCALE GENOMIC DNA]</scope>
    <source>
        <strain evidence="3">kw1407 / UAMH 11150</strain>
    </source>
</reference>
<keyword evidence="3" id="KW-1185">Reference proteome</keyword>
<feature type="compositionally biased region" description="Basic and acidic residues" evidence="1">
    <location>
        <begin position="406"/>
        <end position="421"/>
    </location>
</feature>
<dbReference type="OrthoDB" id="2420608at2759"/>
<accession>F0XT16</accession>
<feature type="region of interest" description="Disordered" evidence="1">
    <location>
        <begin position="392"/>
        <end position="421"/>
    </location>
</feature>
<dbReference type="GO" id="GO:0042393">
    <property type="term" value="F:histone binding"/>
    <property type="evidence" value="ECO:0007669"/>
    <property type="project" value="InterPro"/>
</dbReference>
<evidence type="ECO:0000256" key="1">
    <source>
        <dbReference type="SAM" id="MobiDB-lite"/>
    </source>
</evidence>
<gene>
    <name evidence="2" type="ORF">CMQ_5781</name>
</gene>
<feature type="compositionally biased region" description="Basic and acidic residues" evidence="1">
    <location>
        <begin position="637"/>
        <end position="649"/>
    </location>
</feature>
<dbReference type="Proteomes" id="UP000007796">
    <property type="component" value="Unassembled WGS sequence"/>
</dbReference>
<dbReference type="Gene3D" id="1.10.20.10">
    <property type="entry name" value="Histone, subunit A"/>
    <property type="match status" value="1"/>
</dbReference>
<feature type="region of interest" description="Disordered" evidence="1">
    <location>
        <begin position="345"/>
        <end position="364"/>
    </location>
</feature>
<feature type="compositionally biased region" description="Polar residues" evidence="1">
    <location>
        <begin position="139"/>
        <end position="151"/>
    </location>
</feature>
<dbReference type="InParanoid" id="F0XT16"/>
<evidence type="ECO:0000313" key="3">
    <source>
        <dbReference type="Proteomes" id="UP000007796"/>
    </source>
</evidence>
<evidence type="ECO:0000313" key="2">
    <source>
        <dbReference type="EMBL" id="EFW99360.1"/>
    </source>
</evidence>
<dbReference type="STRING" id="655863.F0XT16"/>
<sequence length="806" mass="87799">MAPLNLHTTFASIDCYTPYSSKCAYARLSLSLQPLATANGASIMEPPKKRARLASAPNDPFALGDEDEDEISMDPEEFAVKQDPNYRLEMSRAAADNKLKSAFESLFEKYGKDFGDTGDEINFYTDEIEVDNGHIASLPNAQDSNIGSLFSSKDKENDEEEQDEERILRGVATGPKTLSAVMPSRAITWPAQGQDRNGRLGLSSLSPPSYGLNSQLPSFGNLYGGFGASGPPGFHHNHVDSAWSVPDLPEEAFSRSRSIGLSLPYYGRIQNIPGRGIVRKALPASLTAASRDGSDDDDLILGINDSHPGTLSQTSPASQHNSGNNKQSDLRTSAAELPLHLHPEDSETATHALPPEGKKTRTTKGVGTDVKLNAVLVSASKLRDGKKIAFDTEQQLRRRTPRKYSSKTEKTSRETETKENASKGTIIRPALVIELIARKHTSSEAALFFPSDCLEIDGFPTLLKEVDIPEAETDENKPPDSVANAVDVKEKAVGTSEIFTRNTVDPSYAFSDDENEGLRTRGPPPKGKPVSEAKPVSEEKMVSEEKLVSEEEPVFEEQPVPGEQPVCEEQPVSEEKPLPQEEEKDGVAMENTSPVFIDALEMDRPDPDTAVLTTPASEPDKMEEDAPAVQEPSVSIDIERPPDRTDEKAPSTASVEENQAFVLSTPRRKGMAAQPTNPGSHRSSIISLVSDDSADEDELSLGHDTFTPKKIIRLKSIHTPTRRPSSETNRAVVRRAYTAKRIRKSNDKSSRLMSTSFSSPLLSRQGLRVVETGSPAGSPIQTPGGTIRRCGQDGFKCGRDFCFQCL</sequence>
<dbReference type="EMBL" id="GL629997">
    <property type="protein sequence ID" value="EFW99360.1"/>
    <property type="molecule type" value="Genomic_DNA"/>
</dbReference>
<feature type="region of interest" description="Disordered" evidence="1">
    <location>
        <begin position="137"/>
        <end position="165"/>
    </location>
</feature>
<dbReference type="PANTHER" id="PTHR15992:SF5">
    <property type="entry name" value="HOLLIDAY JUNCTION RECOGNITION PROTEIN"/>
    <property type="match status" value="1"/>
</dbReference>
<feature type="compositionally biased region" description="Low complexity" evidence="1">
    <location>
        <begin position="556"/>
        <end position="570"/>
    </location>
</feature>
<dbReference type="AlphaFoldDB" id="F0XT16"/>
<dbReference type="eggNOG" id="ENOG502SCHT">
    <property type="taxonomic scope" value="Eukaryota"/>
</dbReference>
<dbReference type="Pfam" id="PF10384">
    <property type="entry name" value="Scm3"/>
    <property type="match status" value="1"/>
</dbReference>
<feature type="region of interest" description="Disordered" evidence="1">
    <location>
        <begin position="504"/>
        <end position="684"/>
    </location>
</feature>
<dbReference type="HOGENOM" id="CLU_302851_0_0_1"/>
<dbReference type="InterPro" id="IPR018465">
    <property type="entry name" value="Scm3/HJURP"/>
</dbReference>